<dbReference type="Pfam" id="PF02698">
    <property type="entry name" value="DUF218"/>
    <property type="match status" value="1"/>
</dbReference>
<dbReference type="InterPro" id="IPR014729">
    <property type="entry name" value="Rossmann-like_a/b/a_fold"/>
</dbReference>
<dbReference type="Gene3D" id="3.40.50.620">
    <property type="entry name" value="HUPs"/>
    <property type="match status" value="1"/>
</dbReference>
<dbReference type="AlphaFoldDB" id="A0A5S4F6W1"/>
<dbReference type="RefSeq" id="WP_138698506.1">
    <property type="nucleotide sequence ID" value="NZ_JBHSAZ010000065.1"/>
</dbReference>
<dbReference type="OrthoDB" id="9782395at2"/>
<evidence type="ECO:0000313" key="2">
    <source>
        <dbReference type="EMBL" id="TMR11960.1"/>
    </source>
</evidence>
<evidence type="ECO:0000259" key="1">
    <source>
        <dbReference type="Pfam" id="PF02698"/>
    </source>
</evidence>
<dbReference type="InterPro" id="IPR051599">
    <property type="entry name" value="Cell_Envelope_Assoc"/>
</dbReference>
<comment type="caution">
    <text evidence="2">The sequence shown here is derived from an EMBL/GenBank/DDBJ whole genome shotgun (WGS) entry which is preliminary data.</text>
</comment>
<reference evidence="2 3" key="1">
    <citation type="submission" date="2019-05" db="EMBL/GenBank/DDBJ databases">
        <title>Draft genome sequence of Nonomuraea zeae DSM 100528.</title>
        <authorList>
            <person name="Saricaoglu S."/>
            <person name="Isik K."/>
        </authorList>
    </citation>
    <scope>NUCLEOTIDE SEQUENCE [LARGE SCALE GENOMIC DNA]</scope>
    <source>
        <strain evidence="2 3">DSM 100528</strain>
    </source>
</reference>
<gene>
    <name evidence="2" type="ORF">ETD85_58815</name>
</gene>
<dbReference type="CDD" id="cd06259">
    <property type="entry name" value="YdcF-like"/>
    <property type="match status" value="1"/>
</dbReference>
<keyword evidence="3" id="KW-1185">Reference proteome</keyword>
<evidence type="ECO:0000313" key="3">
    <source>
        <dbReference type="Proteomes" id="UP000306628"/>
    </source>
</evidence>
<organism evidence="2 3">
    <name type="scientific">Nonomuraea zeae</name>
    <dbReference type="NCBI Taxonomy" id="1642303"/>
    <lineage>
        <taxon>Bacteria</taxon>
        <taxon>Bacillati</taxon>
        <taxon>Actinomycetota</taxon>
        <taxon>Actinomycetes</taxon>
        <taxon>Streptosporangiales</taxon>
        <taxon>Streptosporangiaceae</taxon>
        <taxon>Nonomuraea</taxon>
    </lineage>
</organism>
<feature type="domain" description="DUF218" evidence="1">
    <location>
        <begin position="42"/>
        <end position="177"/>
    </location>
</feature>
<dbReference type="InterPro" id="IPR003848">
    <property type="entry name" value="DUF218"/>
</dbReference>
<dbReference type="EMBL" id="VCKX01000460">
    <property type="protein sequence ID" value="TMR11960.1"/>
    <property type="molecule type" value="Genomic_DNA"/>
</dbReference>
<dbReference type="PANTHER" id="PTHR30336">
    <property type="entry name" value="INNER MEMBRANE PROTEIN, PROBABLE PERMEASE"/>
    <property type="match status" value="1"/>
</dbReference>
<dbReference type="PANTHER" id="PTHR30336:SF20">
    <property type="entry name" value="DUF218 DOMAIN-CONTAINING PROTEIN"/>
    <property type="match status" value="1"/>
</dbReference>
<proteinExistence type="predicted"/>
<protein>
    <submittedName>
        <fullName evidence="2">YdcF family protein</fullName>
    </submittedName>
</protein>
<accession>A0A5S4F6W1</accession>
<dbReference type="GO" id="GO:0005886">
    <property type="term" value="C:plasma membrane"/>
    <property type="evidence" value="ECO:0007669"/>
    <property type="project" value="TreeGrafter"/>
</dbReference>
<sequence length="200" mass="22362">MTDEISPGQVAEITAFVDIQAPPPADRATALFLFGTNQAPPAEIAAELYHAGRAPLIIVTGGVNRHNGIVEGRTSQRQLMDRGVPEDVIRCEDQSANTWQNVEFSLAHLHEALRAGLTITAVSKWYHRRTVHILKTLLRDIGAFYAIGWEPIYAGKPVTRADWPSIPDGRRQVIREWEEVSRRVEDGSLATLERVHGLWR</sequence>
<name>A0A5S4F6W1_9ACTN</name>
<dbReference type="Proteomes" id="UP000306628">
    <property type="component" value="Unassembled WGS sequence"/>
</dbReference>